<keyword evidence="2" id="KW-1185">Reference proteome</keyword>
<dbReference type="AlphaFoldDB" id="A0A238J4R8"/>
<accession>A0A238J4R8</accession>
<sequence>MKALKISNIGTALAIAATGGLAGAAIAESNDEKIARAMSAAPADISANATIMDVDGTILKEGSNDWVCLPGVGLIPGDTHPMCNDPVWMKWMASVAAGTDFSTDVVGFSYMLQGDALVNNDNPMATDPNDGGVWVQDGPHLMMLFPNMEMLADLPRDPFAGGPYVMWGETPLAHVMAPIEAKEDTN</sequence>
<evidence type="ECO:0000313" key="2">
    <source>
        <dbReference type="Proteomes" id="UP000201838"/>
    </source>
</evidence>
<proteinExistence type="predicted"/>
<name>A0A238J4R8_9RHOB</name>
<evidence type="ECO:0000313" key="1">
    <source>
        <dbReference type="EMBL" id="SMX25698.1"/>
    </source>
</evidence>
<dbReference type="RefSeq" id="WP_245813981.1">
    <property type="nucleotide sequence ID" value="NZ_FXXQ01000024.1"/>
</dbReference>
<reference evidence="1 2" key="1">
    <citation type="submission" date="2017-05" db="EMBL/GenBank/DDBJ databases">
        <authorList>
            <person name="Song R."/>
            <person name="Chenine A.L."/>
            <person name="Ruprecht R.M."/>
        </authorList>
    </citation>
    <scope>NUCLEOTIDE SEQUENCE [LARGE SCALE GENOMIC DNA]</scope>
    <source>
        <strain evidence="1 2">CECT 8489</strain>
    </source>
</reference>
<protein>
    <submittedName>
        <fullName evidence="1">Uncharacterized protein</fullName>
    </submittedName>
</protein>
<organism evidence="1 2">
    <name type="scientific">Boseongicola aestuarii</name>
    <dbReference type="NCBI Taxonomy" id="1470561"/>
    <lineage>
        <taxon>Bacteria</taxon>
        <taxon>Pseudomonadati</taxon>
        <taxon>Pseudomonadota</taxon>
        <taxon>Alphaproteobacteria</taxon>
        <taxon>Rhodobacterales</taxon>
        <taxon>Paracoccaceae</taxon>
        <taxon>Boseongicola</taxon>
    </lineage>
</organism>
<dbReference type="Proteomes" id="UP000201838">
    <property type="component" value="Unassembled WGS sequence"/>
</dbReference>
<dbReference type="EMBL" id="FXXQ01000024">
    <property type="protein sequence ID" value="SMX25698.1"/>
    <property type="molecule type" value="Genomic_DNA"/>
</dbReference>
<gene>
    <name evidence="1" type="ORF">BOA8489_03842</name>
</gene>